<comment type="function">
    <text evidence="9 10">Pectinolytic enzyme consist of four classes of enzymes: pectin lyase, polygalacturonase, pectin methylesterase and rhamnogalacturonase. Among pectinolytic enzymes, pectin lyase is the most important in depolymerization of pectin, since it cleaves internal glycosidic bonds of highly methylated pectins. Favors pectate, the anion, over pectin, the methyl ester.</text>
</comment>
<dbReference type="EMBL" id="MPDP01000168">
    <property type="protein sequence ID" value="KAK1473963.1"/>
    <property type="molecule type" value="Genomic_DNA"/>
</dbReference>
<dbReference type="Pfam" id="PF03211">
    <property type="entry name" value="Pectate_lyase"/>
    <property type="match status" value="1"/>
</dbReference>
<dbReference type="PANTHER" id="PTHR33407:SF9">
    <property type="entry name" value="PECTATE LYASE F-RELATED"/>
    <property type="match status" value="1"/>
</dbReference>
<evidence type="ECO:0000256" key="1">
    <source>
        <dbReference type="ARBA" id="ARBA00000695"/>
    </source>
</evidence>
<dbReference type="Proteomes" id="UP001239213">
    <property type="component" value="Unassembled WGS sequence"/>
</dbReference>
<keyword evidence="12" id="KW-1185">Reference proteome</keyword>
<dbReference type="SUPFAM" id="SSF51126">
    <property type="entry name" value="Pectin lyase-like"/>
    <property type="match status" value="1"/>
</dbReference>
<dbReference type="InterPro" id="IPR011050">
    <property type="entry name" value="Pectin_lyase_fold/virulence"/>
</dbReference>
<comment type="cofactor">
    <cofactor evidence="2 10">
        <name>Ca(2+)</name>
        <dbReference type="ChEBI" id="CHEBI:29108"/>
    </cofactor>
</comment>
<evidence type="ECO:0000256" key="2">
    <source>
        <dbReference type="ARBA" id="ARBA00001913"/>
    </source>
</evidence>
<evidence type="ECO:0000256" key="4">
    <source>
        <dbReference type="ARBA" id="ARBA00006463"/>
    </source>
</evidence>
<protein>
    <recommendedName>
        <fullName evidence="10">Pectate lyase</fullName>
        <ecNumber evidence="10">4.2.2.2</ecNumber>
    </recommendedName>
</protein>
<reference evidence="11" key="1">
    <citation type="submission" date="2016-11" db="EMBL/GenBank/DDBJ databases">
        <title>The genome sequence of Colletotrichum cuscutae.</title>
        <authorList>
            <person name="Baroncelli R."/>
        </authorList>
    </citation>
    <scope>NUCLEOTIDE SEQUENCE</scope>
    <source>
        <strain evidence="11">IMI 304802</strain>
    </source>
</reference>
<sequence>MQFLKFGLVPLLAALPGALACNGYTGGVPKATGTVTSKSYIEIKAGQVYDGKWQRFDRGSGACGGHCARGQAGGTLKNAIIGKNQAEGVHCNGHCTLEFVWFEDVCEDAISIKNDKAGTQTWIVGGGAYHASDKVIQHNGCGTVNVINYYVEDYGKLYRSCGNCKTQCKRNVYMEGVTAKNGGELAGINLTYKDTATLKNVCADTKTKCQMYNGCAGGCEPSKAGTCSG</sequence>
<dbReference type="InterPro" id="IPR012334">
    <property type="entry name" value="Pectin_lyas_fold"/>
</dbReference>
<dbReference type="EC" id="4.2.2.2" evidence="10"/>
<keyword evidence="8 10" id="KW-0456">Lyase</keyword>
<gene>
    <name evidence="11" type="ORF">CCUS01_05553</name>
</gene>
<evidence type="ECO:0000256" key="7">
    <source>
        <dbReference type="ARBA" id="ARBA00022837"/>
    </source>
</evidence>
<proteinExistence type="inferred from homology"/>
<dbReference type="InterPro" id="IPR004898">
    <property type="entry name" value="Pectate_lyase_PlyH/PlyE-like"/>
</dbReference>
<keyword evidence="7 10" id="KW-0106">Calcium</keyword>
<keyword evidence="6 10" id="KW-0732">Signal</keyword>
<evidence type="ECO:0000313" key="12">
    <source>
        <dbReference type="Proteomes" id="UP001239213"/>
    </source>
</evidence>
<evidence type="ECO:0000256" key="3">
    <source>
        <dbReference type="ARBA" id="ARBA00004613"/>
    </source>
</evidence>
<comment type="similarity">
    <text evidence="4 10">Belongs to the polysaccharide lyase 3 family.</text>
</comment>
<feature type="chain" id="PRO_5042315758" description="Pectate lyase" evidence="10">
    <location>
        <begin position="21"/>
        <end position="229"/>
    </location>
</feature>
<dbReference type="PANTHER" id="PTHR33407">
    <property type="entry name" value="PECTATE LYASE F-RELATED"/>
    <property type="match status" value="1"/>
</dbReference>
<accession>A0AAI9V7P2</accession>
<evidence type="ECO:0000256" key="8">
    <source>
        <dbReference type="ARBA" id="ARBA00023239"/>
    </source>
</evidence>
<organism evidence="11 12">
    <name type="scientific">Colletotrichum cuscutae</name>
    <dbReference type="NCBI Taxonomy" id="1209917"/>
    <lineage>
        <taxon>Eukaryota</taxon>
        <taxon>Fungi</taxon>
        <taxon>Dikarya</taxon>
        <taxon>Ascomycota</taxon>
        <taxon>Pezizomycotina</taxon>
        <taxon>Sordariomycetes</taxon>
        <taxon>Hypocreomycetidae</taxon>
        <taxon>Glomerellales</taxon>
        <taxon>Glomerellaceae</taxon>
        <taxon>Colletotrichum</taxon>
        <taxon>Colletotrichum acutatum species complex</taxon>
    </lineage>
</organism>
<name>A0AAI9V7P2_9PEZI</name>
<dbReference type="AlphaFoldDB" id="A0AAI9V7P2"/>
<evidence type="ECO:0000256" key="6">
    <source>
        <dbReference type="ARBA" id="ARBA00022729"/>
    </source>
</evidence>
<evidence type="ECO:0000256" key="9">
    <source>
        <dbReference type="ARBA" id="ARBA00025679"/>
    </source>
</evidence>
<dbReference type="GO" id="GO:0030570">
    <property type="term" value="F:pectate lyase activity"/>
    <property type="evidence" value="ECO:0007669"/>
    <property type="project" value="UniProtKB-UniRule"/>
</dbReference>
<dbReference type="Gene3D" id="2.160.20.10">
    <property type="entry name" value="Single-stranded right-handed beta-helix, Pectin lyase-like"/>
    <property type="match status" value="1"/>
</dbReference>
<dbReference type="PROSITE" id="PS51257">
    <property type="entry name" value="PROKAR_LIPOPROTEIN"/>
    <property type="match status" value="1"/>
</dbReference>
<feature type="signal peptide" evidence="10">
    <location>
        <begin position="1"/>
        <end position="20"/>
    </location>
</feature>
<evidence type="ECO:0000256" key="10">
    <source>
        <dbReference type="RuleBase" id="RU367009"/>
    </source>
</evidence>
<comment type="catalytic activity">
    <reaction evidence="1 10">
        <text>Eliminative cleavage of (1-&gt;4)-alpha-D-galacturonan to give oligosaccharides with 4-deoxy-alpha-D-galact-4-enuronosyl groups at their non-reducing ends.</text>
        <dbReference type="EC" id="4.2.2.2"/>
    </reaction>
</comment>
<evidence type="ECO:0000256" key="5">
    <source>
        <dbReference type="ARBA" id="ARBA00022525"/>
    </source>
</evidence>
<evidence type="ECO:0000313" key="11">
    <source>
        <dbReference type="EMBL" id="KAK1473963.1"/>
    </source>
</evidence>
<keyword evidence="5 10" id="KW-0964">Secreted</keyword>
<comment type="caution">
    <text evidence="11">The sequence shown here is derived from an EMBL/GenBank/DDBJ whole genome shotgun (WGS) entry which is preliminary data.</text>
</comment>
<dbReference type="GO" id="GO:0045490">
    <property type="term" value="P:pectin catabolic process"/>
    <property type="evidence" value="ECO:0007669"/>
    <property type="project" value="TreeGrafter"/>
</dbReference>
<comment type="subcellular location">
    <subcellularLocation>
        <location evidence="3 10">Secreted</location>
    </subcellularLocation>
</comment>
<dbReference type="GO" id="GO:0005576">
    <property type="term" value="C:extracellular region"/>
    <property type="evidence" value="ECO:0007669"/>
    <property type="project" value="UniProtKB-SubCell"/>
</dbReference>